<gene>
    <name evidence="2" type="ORF">MEDL_33896</name>
</gene>
<feature type="domain" description="DZIP3-like HEPN" evidence="1">
    <location>
        <begin position="36"/>
        <end position="177"/>
    </location>
</feature>
<evidence type="ECO:0000259" key="1">
    <source>
        <dbReference type="Pfam" id="PF18738"/>
    </source>
</evidence>
<dbReference type="Proteomes" id="UP000683360">
    <property type="component" value="Unassembled WGS sequence"/>
</dbReference>
<organism evidence="2 3">
    <name type="scientific">Mytilus edulis</name>
    <name type="common">Blue mussel</name>
    <dbReference type="NCBI Taxonomy" id="6550"/>
    <lineage>
        <taxon>Eukaryota</taxon>
        <taxon>Metazoa</taxon>
        <taxon>Spiralia</taxon>
        <taxon>Lophotrochozoa</taxon>
        <taxon>Mollusca</taxon>
        <taxon>Bivalvia</taxon>
        <taxon>Autobranchia</taxon>
        <taxon>Pteriomorphia</taxon>
        <taxon>Mytilida</taxon>
        <taxon>Mytiloidea</taxon>
        <taxon>Mytilidae</taxon>
        <taxon>Mytilinae</taxon>
        <taxon>Mytilus</taxon>
    </lineage>
</organism>
<dbReference type="InterPro" id="IPR041249">
    <property type="entry name" value="HEPN_DZIP3"/>
</dbReference>
<dbReference type="Pfam" id="PF18738">
    <property type="entry name" value="HEPN_DZIP3"/>
    <property type="match status" value="1"/>
</dbReference>
<dbReference type="OrthoDB" id="5972987at2759"/>
<protein>
    <recommendedName>
        <fullName evidence="1">DZIP3-like HEPN domain-containing protein</fullName>
    </recommendedName>
</protein>
<name>A0A8S3SI00_MYTED</name>
<comment type="caution">
    <text evidence="2">The sequence shown here is derived from an EMBL/GenBank/DDBJ whole genome shotgun (WGS) entry which is preliminary data.</text>
</comment>
<evidence type="ECO:0000313" key="2">
    <source>
        <dbReference type="EMBL" id="CAG2220420.1"/>
    </source>
</evidence>
<dbReference type="AlphaFoldDB" id="A0A8S3SI00"/>
<accession>A0A8S3SI00</accession>
<dbReference type="EMBL" id="CAJPWZ010001661">
    <property type="protein sequence ID" value="CAG2220420.1"/>
    <property type="molecule type" value="Genomic_DNA"/>
</dbReference>
<evidence type="ECO:0000313" key="3">
    <source>
        <dbReference type="Proteomes" id="UP000683360"/>
    </source>
</evidence>
<keyword evidence="3" id="KW-1185">Reference proteome</keyword>
<reference evidence="2" key="1">
    <citation type="submission" date="2021-03" db="EMBL/GenBank/DDBJ databases">
        <authorList>
            <person name="Bekaert M."/>
        </authorList>
    </citation>
    <scope>NUCLEOTIDE SEQUENCE</scope>
</reference>
<proteinExistence type="predicted"/>
<sequence>MESISQDEEHYVRMSLLLTGIAPRAVRKCFDNEFAPASLDVSLNKEYNKLRDMQKKRRINQSQWNLLFPRHPDVPDSKTFDVTLMITLLRNLTSMNPPVNGFDSLPYAAETTQSADLARIKHYRNYLSHTDNGKLDDTFFNTAWTDITGAIERIGGRPMKQECDQLKTKFLDQTNQEIIRGIKRSNDEIKDIKKSFKRMKRSHTIMRREMKIIKASQQDPVPPNVRAKIKETLKAWKDTDDKMFIETRAAQQYKCCVEIAVLVENCTAVKKITVVDINTVKICEVVSIYTVVAKG</sequence>